<protein>
    <submittedName>
        <fullName evidence="2">Metallophosphoesterase family protein</fullName>
        <ecNumber evidence="2">3.1.-.-</ecNumber>
    </submittedName>
</protein>
<keyword evidence="3" id="KW-1185">Reference proteome</keyword>
<proteinExistence type="predicted"/>
<dbReference type="Proteomes" id="UP000321816">
    <property type="component" value="Chromosome"/>
</dbReference>
<dbReference type="InterPro" id="IPR050126">
    <property type="entry name" value="Ap4A_hydrolase"/>
</dbReference>
<reference evidence="2 3" key="1">
    <citation type="submission" date="2024-01" db="EMBL/GenBank/DDBJ databases">
        <title>Complete Genome Sequence of Alkalicoccus halolimnae BZ-SZ-XJ29T, a Moderately Halophilic Bacterium Isolated from a Salt Lake.</title>
        <authorList>
            <person name="Zhao B."/>
        </authorList>
    </citation>
    <scope>NUCLEOTIDE SEQUENCE [LARGE SCALE GENOMIC DNA]</scope>
    <source>
        <strain evidence="2 3">BZ-SZ-XJ29</strain>
    </source>
</reference>
<dbReference type="AlphaFoldDB" id="A0A5C7FBL4"/>
<dbReference type="OrthoDB" id="384253at2"/>
<dbReference type="EC" id="3.1.-.-" evidence="2"/>
<dbReference type="GO" id="GO:0110154">
    <property type="term" value="P:RNA decapping"/>
    <property type="evidence" value="ECO:0007669"/>
    <property type="project" value="TreeGrafter"/>
</dbReference>
<keyword evidence="2" id="KW-0378">Hydrolase</keyword>
<dbReference type="InterPro" id="IPR029052">
    <property type="entry name" value="Metallo-depent_PP-like"/>
</dbReference>
<dbReference type="GO" id="GO:0016791">
    <property type="term" value="F:phosphatase activity"/>
    <property type="evidence" value="ECO:0007669"/>
    <property type="project" value="TreeGrafter"/>
</dbReference>
<evidence type="ECO:0000259" key="1">
    <source>
        <dbReference type="Pfam" id="PF00149"/>
    </source>
</evidence>
<name>A0A5C7FBL4_9BACI</name>
<dbReference type="Pfam" id="PF00149">
    <property type="entry name" value="Metallophos"/>
    <property type="match status" value="1"/>
</dbReference>
<sequence>MRTIAISDIHGQFRAFKQLLKQLEFDPDKDQLILLGDYVDRGKQSLEVLEFVSFLKDRGAILLGGNHENLLLDWLDHPNDKRIAANYFQNGGGETIRSLSEEAAEDDYPTLQMRIQATCPDLIAMIRGLPNFYETADTIYVHAGIDPDKADFRTTSEDDFRWIRHSFWVWDNTTGKQILFGHTPTGVLRQQFGEESNDFSPYTLPGGTKTAIDGGAAFGKQLNALVMENGRTWYDFVSVED</sequence>
<dbReference type="RefSeq" id="WP_147804485.1">
    <property type="nucleotide sequence ID" value="NZ_CP144914.1"/>
</dbReference>
<dbReference type="GO" id="GO:0005737">
    <property type="term" value="C:cytoplasm"/>
    <property type="evidence" value="ECO:0007669"/>
    <property type="project" value="TreeGrafter"/>
</dbReference>
<dbReference type="KEGG" id="ahal:FTX54_013415"/>
<dbReference type="InterPro" id="IPR004843">
    <property type="entry name" value="Calcineurin-like_PHP"/>
</dbReference>
<feature type="domain" description="Calcineurin-like phosphoesterase" evidence="1">
    <location>
        <begin position="1"/>
        <end position="197"/>
    </location>
</feature>
<evidence type="ECO:0000313" key="3">
    <source>
        <dbReference type="Proteomes" id="UP000321816"/>
    </source>
</evidence>
<dbReference type="PANTHER" id="PTHR42850">
    <property type="entry name" value="METALLOPHOSPHOESTERASE"/>
    <property type="match status" value="1"/>
</dbReference>
<dbReference type="PANTHER" id="PTHR42850:SF4">
    <property type="entry name" value="ZINC-DEPENDENT ENDOPOLYPHOSPHATASE"/>
    <property type="match status" value="1"/>
</dbReference>
<accession>A0A5C7FBL4</accession>
<dbReference type="CDD" id="cd00144">
    <property type="entry name" value="MPP_PPP_family"/>
    <property type="match status" value="1"/>
</dbReference>
<dbReference type="SUPFAM" id="SSF56300">
    <property type="entry name" value="Metallo-dependent phosphatases"/>
    <property type="match status" value="1"/>
</dbReference>
<dbReference type="PRINTS" id="PR00114">
    <property type="entry name" value="STPHPHTASE"/>
</dbReference>
<evidence type="ECO:0000313" key="2">
    <source>
        <dbReference type="EMBL" id="WWD79402.1"/>
    </source>
</evidence>
<dbReference type="GO" id="GO:0008803">
    <property type="term" value="F:bis(5'-nucleosyl)-tetraphosphatase (symmetrical) activity"/>
    <property type="evidence" value="ECO:0007669"/>
    <property type="project" value="TreeGrafter"/>
</dbReference>
<dbReference type="InterPro" id="IPR006186">
    <property type="entry name" value="Ser/Thr-sp_prot-phosphatase"/>
</dbReference>
<dbReference type="EMBL" id="CP144914">
    <property type="protein sequence ID" value="WWD79402.1"/>
    <property type="molecule type" value="Genomic_DNA"/>
</dbReference>
<gene>
    <name evidence="2" type="ORF">FTX54_013415</name>
</gene>
<dbReference type="Gene3D" id="3.60.21.10">
    <property type="match status" value="1"/>
</dbReference>
<organism evidence="2 3">
    <name type="scientific">Alkalicoccus halolimnae</name>
    <dbReference type="NCBI Taxonomy" id="1667239"/>
    <lineage>
        <taxon>Bacteria</taxon>
        <taxon>Bacillati</taxon>
        <taxon>Bacillota</taxon>
        <taxon>Bacilli</taxon>
        <taxon>Bacillales</taxon>
        <taxon>Bacillaceae</taxon>
        <taxon>Alkalicoccus</taxon>
    </lineage>
</organism>